<accession>A0A1G9E5M2</accession>
<feature type="region of interest" description="Disordered" evidence="1">
    <location>
        <begin position="136"/>
        <end position="214"/>
    </location>
</feature>
<evidence type="ECO:0000313" key="6">
    <source>
        <dbReference type="Proteomes" id="UP000198882"/>
    </source>
</evidence>
<feature type="transmembrane region" description="Helical" evidence="2">
    <location>
        <begin position="113"/>
        <end position="132"/>
    </location>
</feature>
<organism evidence="5 6">
    <name type="scientific">Natronorubrum texcoconense</name>
    <dbReference type="NCBI Taxonomy" id="1095776"/>
    <lineage>
        <taxon>Archaea</taxon>
        <taxon>Methanobacteriati</taxon>
        <taxon>Methanobacteriota</taxon>
        <taxon>Stenosarchaea group</taxon>
        <taxon>Halobacteria</taxon>
        <taxon>Halobacteriales</taxon>
        <taxon>Natrialbaceae</taxon>
        <taxon>Natronorubrum</taxon>
    </lineage>
</organism>
<keyword evidence="2" id="KW-1133">Transmembrane helix</keyword>
<dbReference type="Pfam" id="PF16926">
    <property type="entry name" value="HisKA_4TM"/>
    <property type="match status" value="1"/>
</dbReference>
<feature type="transmembrane region" description="Helical" evidence="2">
    <location>
        <begin position="80"/>
        <end position="101"/>
    </location>
</feature>
<dbReference type="AlphaFoldDB" id="A0A1G9E5M2"/>
<proteinExistence type="predicted"/>
<dbReference type="RefSeq" id="WP_090310515.1">
    <property type="nucleotide sequence ID" value="NZ_FNFE01000006.1"/>
</dbReference>
<protein>
    <submittedName>
        <fullName evidence="5">Uncharacterized protein</fullName>
    </submittedName>
</protein>
<evidence type="ECO:0000256" key="2">
    <source>
        <dbReference type="SAM" id="Phobius"/>
    </source>
</evidence>
<dbReference type="EMBL" id="FNFE01000006">
    <property type="protein sequence ID" value="SDK71367.1"/>
    <property type="molecule type" value="Genomic_DNA"/>
</dbReference>
<dbReference type="Proteomes" id="UP000198882">
    <property type="component" value="Unassembled WGS sequence"/>
</dbReference>
<gene>
    <name evidence="5" type="ORF">SAMN04515672_3766</name>
</gene>
<evidence type="ECO:0000313" key="5">
    <source>
        <dbReference type="EMBL" id="SDK71367.1"/>
    </source>
</evidence>
<evidence type="ECO:0000259" key="4">
    <source>
        <dbReference type="Pfam" id="PF24035"/>
    </source>
</evidence>
<name>A0A1G9E5M2_9EURY</name>
<dbReference type="InterPro" id="IPR055768">
    <property type="entry name" value="DUF7344"/>
</dbReference>
<feature type="domain" description="Archaeal histidine kinase 4TM" evidence="3">
    <location>
        <begin position="21"/>
        <end position="134"/>
    </location>
</feature>
<dbReference type="OrthoDB" id="176671at2157"/>
<evidence type="ECO:0000256" key="1">
    <source>
        <dbReference type="SAM" id="MobiDB-lite"/>
    </source>
</evidence>
<evidence type="ECO:0000259" key="3">
    <source>
        <dbReference type="Pfam" id="PF16926"/>
    </source>
</evidence>
<feature type="transmembrane region" description="Helical" evidence="2">
    <location>
        <begin position="45"/>
        <end position="68"/>
    </location>
</feature>
<feature type="transmembrane region" description="Helical" evidence="2">
    <location>
        <begin position="20"/>
        <end position="39"/>
    </location>
</feature>
<reference evidence="6" key="1">
    <citation type="submission" date="2016-10" db="EMBL/GenBank/DDBJ databases">
        <authorList>
            <person name="Varghese N."/>
            <person name="Submissions S."/>
        </authorList>
    </citation>
    <scope>NUCLEOTIDE SEQUENCE [LARGE SCALE GENOMIC DNA]</scope>
    <source>
        <strain evidence="6">B4,CECT 8067,JCM 17497</strain>
    </source>
</reference>
<feature type="compositionally biased region" description="Low complexity" evidence="1">
    <location>
        <begin position="166"/>
        <end position="181"/>
    </location>
</feature>
<dbReference type="Pfam" id="PF24035">
    <property type="entry name" value="DUF7344"/>
    <property type="match status" value="1"/>
</dbReference>
<sequence length="343" mass="35689">MRFYTPLQFELEGRGESSAAIVAMGVALATAGIVQSVTAPTTQPVVALELFVSFLVPTGLATGGYWLASRNVAPTVRTRVATWVSIGIVAACGLGGWLVLYVSLEGGTIHQPLSLVTTLAAVGGATGFVAAVRATSGESASNTDHETTRADDPERNCGDEREALSETETTAESAASTSASAPGLTVPEPATDRSLGSNEPEAGIEATDSAVPIVPDETDPLAPSPGELEPSVERVAAVPGTTETVLEVLRDERSRIVLARLYHDADDPQSLADLARVVAAHTDQRAAPAAVSLRHATLPRLAAIRAIDWDPHADRASAPERALFEEGVRDASALLEAFEPGTR</sequence>
<feature type="domain" description="DUF7344" evidence="4">
    <location>
        <begin position="247"/>
        <end position="314"/>
    </location>
</feature>
<keyword evidence="2" id="KW-0812">Transmembrane</keyword>
<dbReference type="InterPro" id="IPR031623">
    <property type="entry name" value="HisKA_4TM"/>
</dbReference>
<keyword evidence="6" id="KW-1185">Reference proteome</keyword>
<feature type="compositionally biased region" description="Basic and acidic residues" evidence="1">
    <location>
        <begin position="143"/>
        <end position="164"/>
    </location>
</feature>
<keyword evidence="2" id="KW-0472">Membrane</keyword>